<feature type="region of interest" description="Disordered" evidence="5">
    <location>
        <begin position="665"/>
        <end position="687"/>
    </location>
</feature>
<dbReference type="Pfam" id="PF00520">
    <property type="entry name" value="Ion_trans"/>
    <property type="match status" value="1"/>
</dbReference>
<feature type="compositionally biased region" description="Basic and acidic residues" evidence="5">
    <location>
        <begin position="605"/>
        <end position="618"/>
    </location>
</feature>
<dbReference type="AlphaFoldDB" id="A0A2A2L0P5"/>
<feature type="compositionally biased region" description="Polar residues" evidence="5">
    <location>
        <begin position="506"/>
        <end position="524"/>
    </location>
</feature>
<dbReference type="EMBL" id="LIAE01007373">
    <property type="protein sequence ID" value="PAV79744.1"/>
    <property type="molecule type" value="Genomic_DNA"/>
</dbReference>
<feature type="transmembrane region" description="Helical" evidence="6">
    <location>
        <begin position="171"/>
        <end position="196"/>
    </location>
</feature>
<feature type="transmembrane region" description="Helical" evidence="6">
    <location>
        <begin position="333"/>
        <end position="358"/>
    </location>
</feature>
<keyword evidence="3 6" id="KW-1133">Transmembrane helix</keyword>
<feature type="region of interest" description="Disordered" evidence="5">
    <location>
        <begin position="479"/>
        <end position="591"/>
    </location>
</feature>
<evidence type="ECO:0000256" key="5">
    <source>
        <dbReference type="SAM" id="MobiDB-lite"/>
    </source>
</evidence>
<dbReference type="STRING" id="2018661.A0A2A2L0P5"/>
<protein>
    <recommendedName>
        <fullName evidence="7">Ion transport domain-containing protein</fullName>
    </recommendedName>
</protein>
<name>A0A2A2L0P5_9BILA</name>
<dbReference type="PANTHER" id="PTHR13800">
    <property type="entry name" value="TRANSIENT RECEPTOR POTENTIAL CATION CHANNEL, SUBFAMILY M, MEMBER 6"/>
    <property type="match status" value="1"/>
</dbReference>
<dbReference type="GO" id="GO:0005261">
    <property type="term" value="F:monoatomic cation channel activity"/>
    <property type="evidence" value="ECO:0007669"/>
    <property type="project" value="TreeGrafter"/>
</dbReference>
<dbReference type="Proteomes" id="UP000218231">
    <property type="component" value="Unassembled WGS sequence"/>
</dbReference>
<feature type="region of interest" description="Disordered" evidence="5">
    <location>
        <begin position="39"/>
        <end position="75"/>
    </location>
</feature>
<evidence type="ECO:0000256" key="6">
    <source>
        <dbReference type="SAM" id="Phobius"/>
    </source>
</evidence>
<reference evidence="8 9" key="1">
    <citation type="journal article" date="2017" name="Curr. Biol.">
        <title>Genome architecture and evolution of a unichromosomal asexual nematode.</title>
        <authorList>
            <person name="Fradin H."/>
            <person name="Zegar C."/>
            <person name="Gutwein M."/>
            <person name="Lucas J."/>
            <person name="Kovtun M."/>
            <person name="Corcoran D."/>
            <person name="Baugh L.R."/>
            <person name="Kiontke K."/>
            <person name="Gunsalus K."/>
            <person name="Fitch D.H."/>
            <person name="Piano F."/>
        </authorList>
    </citation>
    <scope>NUCLEOTIDE SEQUENCE [LARGE SCALE GENOMIC DNA]</scope>
    <source>
        <strain evidence="8">PF1309</strain>
    </source>
</reference>
<feature type="transmembrane region" description="Helical" evidence="6">
    <location>
        <begin position="97"/>
        <end position="116"/>
    </location>
</feature>
<comment type="subcellular location">
    <subcellularLocation>
        <location evidence="1">Membrane</location>
        <topology evidence="1">Multi-pass membrane protein</topology>
    </subcellularLocation>
</comment>
<evidence type="ECO:0000313" key="9">
    <source>
        <dbReference type="Proteomes" id="UP000218231"/>
    </source>
</evidence>
<feature type="compositionally biased region" description="Polar residues" evidence="5">
    <location>
        <begin position="666"/>
        <end position="675"/>
    </location>
</feature>
<gene>
    <name evidence="8" type="ORF">WR25_06574</name>
</gene>
<keyword evidence="4 6" id="KW-0472">Membrane</keyword>
<keyword evidence="2 6" id="KW-0812">Transmembrane</keyword>
<comment type="caution">
    <text evidence="8">The sequence shown here is derived from an EMBL/GenBank/DDBJ whole genome shotgun (WGS) entry which is preliminary data.</text>
</comment>
<feature type="compositionally biased region" description="Polar residues" evidence="5">
    <location>
        <begin position="578"/>
        <end position="589"/>
    </location>
</feature>
<feature type="compositionally biased region" description="Low complexity" evidence="5">
    <location>
        <begin position="479"/>
        <end position="488"/>
    </location>
</feature>
<evidence type="ECO:0000256" key="4">
    <source>
        <dbReference type="ARBA" id="ARBA00023136"/>
    </source>
</evidence>
<evidence type="ECO:0000259" key="7">
    <source>
        <dbReference type="Pfam" id="PF00520"/>
    </source>
</evidence>
<feature type="domain" description="Ion transport" evidence="7">
    <location>
        <begin position="108"/>
        <end position="356"/>
    </location>
</feature>
<proteinExistence type="predicted"/>
<feature type="transmembrane region" description="Helical" evidence="6">
    <location>
        <begin position="136"/>
        <end position="159"/>
    </location>
</feature>
<evidence type="ECO:0000256" key="3">
    <source>
        <dbReference type="ARBA" id="ARBA00022989"/>
    </source>
</evidence>
<feature type="region of interest" description="Disordered" evidence="5">
    <location>
        <begin position="605"/>
        <end position="635"/>
    </location>
</feature>
<dbReference type="GO" id="GO:0030001">
    <property type="term" value="P:metal ion transport"/>
    <property type="evidence" value="ECO:0007669"/>
    <property type="project" value="TreeGrafter"/>
</dbReference>
<accession>A0A2A2L0P5</accession>
<evidence type="ECO:0000256" key="2">
    <source>
        <dbReference type="ARBA" id="ARBA00022692"/>
    </source>
</evidence>
<dbReference type="GO" id="GO:0005886">
    <property type="term" value="C:plasma membrane"/>
    <property type="evidence" value="ECO:0007669"/>
    <property type="project" value="TreeGrafter"/>
</dbReference>
<keyword evidence="9" id="KW-1185">Reference proteome</keyword>
<feature type="compositionally biased region" description="Polar residues" evidence="5">
    <location>
        <begin position="557"/>
        <end position="571"/>
    </location>
</feature>
<evidence type="ECO:0000313" key="8">
    <source>
        <dbReference type="EMBL" id="PAV79744.1"/>
    </source>
</evidence>
<feature type="transmembrane region" description="Helical" evidence="6">
    <location>
        <begin position="240"/>
        <end position="260"/>
    </location>
</feature>
<evidence type="ECO:0000256" key="1">
    <source>
        <dbReference type="ARBA" id="ARBA00004141"/>
    </source>
</evidence>
<dbReference type="InterPro" id="IPR005821">
    <property type="entry name" value="Ion_trans_dom"/>
</dbReference>
<dbReference type="PANTHER" id="PTHR13800:SF10">
    <property type="entry name" value="GTL-1"/>
    <property type="match status" value="1"/>
</dbReference>
<sequence>MSITKKNRVNPTKDKPAVIQIDEDNKAVANHGESFMIRKRMKSSRSNTSNHYLSEPESPMTPGASEELGENRNASSQPGILVATQRSISWKKKIREFYSAPITTYWLWFGAFILFLCANTYDLLVKTPKFPSWTEWYVFTYIVVWSIEIIRKVVCLIMIDRKKPALRKAQVFFFGYRNGTLSFALITYIIGFLIRLHPSTKMLGRVILIVNSVLWSLKLIDYLSVQPRLGPYINMAGEMIPGMIPIIVMVFVTLYGFGLVRQSITFPYEDWNWLLLRNIFFQPYFMLYGEVYAEKIDTCGDEIWNTHESENIPISQLNITEETCVPGYFISPLFMTAFMLITNVLLMNTMVACCTYVFDRSIKITQEIFLFERYRHVMEYESTPCLPPPFTIIYHVYWVFKWLRIRNKFFRRQNLLDASLSMTVAAFGAAESLLQQEVKDLEMRLRYIEGKHKEEIDYMKQMNSKLEIMLRIMSTGVGNVNSDNNNSGQPHSGDEGGSSVPLINIPQFTIQPPTAAQSRRSSGQYIKRNSLPRNERKRNSLENKQLTPSEIQRLEKTLQTVDSRGSAGPSQESRKNRPASSPLTTSSAHPATPTFAFDLLESSEYPHHEGDSHDHASDEERDELEPLPMSRNKPIRRSRKHAMYTTIADNIVDDDHPYYAVEPCTSHDSAANFPSSGVDIEYHGESD</sequence>
<dbReference type="OrthoDB" id="301415at2759"/>
<organism evidence="8 9">
    <name type="scientific">Diploscapter pachys</name>
    <dbReference type="NCBI Taxonomy" id="2018661"/>
    <lineage>
        <taxon>Eukaryota</taxon>
        <taxon>Metazoa</taxon>
        <taxon>Ecdysozoa</taxon>
        <taxon>Nematoda</taxon>
        <taxon>Chromadorea</taxon>
        <taxon>Rhabditida</taxon>
        <taxon>Rhabditina</taxon>
        <taxon>Rhabditomorpha</taxon>
        <taxon>Rhabditoidea</taxon>
        <taxon>Rhabditidae</taxon>
        <taxon>Diploscapter</taxon>
    </lineage>
</organism>
<dbReference type="InterPro" id="IPR050927">
    <property type="entry name" value="TRPM"/>
</dbReference>